<dbReference type="Proteomes" id="UP000429644">
    <property type="component" value="Unassembled WGS sequence"/>
</dbReference>
<sequence>MVVLDATIVNIALPSAQQALGFSNSGRQWVVTAYALSFGSLLLVGGRLGDMFSRKWVFITGLLGFAVASAIGGAAGSFAVLVAARALQGAFGAVLAPSALGTLVSTFQDSRERGRAFGVFGSVAASGGAVGLILGGVLTEYLSWRWCLFVNLVFAAMAVAGALAYIRGGRPASRPRMDWPGAVLVCTGLFAVVLGCSRAATVGWTAPLTLGSLVGGVLLLAGFVAAERRVRHPLLPLRVVLDRARGGSYVAVGISGVAIFGTFLFLTFYLQVVKGDGPLTTGLLFLPMTGCILLSSNLSSIMGFGPRALIAAGMLLGAGGMAVLTQVTVTSSYVGAVLAALVLLGLGLGLIFAQAINTATAGVAPEDSGVASALVNTMQQVGGSIGTSALSTIALGATATYLIGHRTSPLAPAIAATHGYTVAFGVSSGLFGLGFVLAIVLLPPRRRLADVNEAPAATPDASDPPRVLVPAVPAAPAAAPARRQPSEAIPVALCSCSPVTSTGRITRIQ</sequence>
<keyword evidence="10" id="KW-1185">Reference proteome</keyword>
<dbReference type="PANTHER" id="PTHR42718">
    <property type="entry name" value="MAJOR FACILITATOR SUPERFAMILY MULTIDRUG TRANSPORTER MFSC"/>
    <property type="match status" value="1"/>
</dbReference>
<proteinExistence type="predicted"/>
<dbReference type="GO" id="GO:0005886">
    <property type="term" value="C:plasma membrane"/>
    <property type="evidence" value="ECO:0007669"/>
    <property type="project" value="UniProtKB-SubCell"/>
</dbReference>
<evidence type="ECO:0000256" key="4">
    <source>
        <dbReference type="ARBA" id="ARBA00022692"/>
    </source>
</evidence>
<comment type="subcellular location">
    <subcellularLocation>
        <location evidence="1">Cell membrane</location>
        <topology evidence="1">Multi-pass membrane protein</topology>
    </subcellularLocation>
</comment>
<evidence type="ECO:0000313" key="9">
    <source>
        <dbReference type="EMBL" id="MPV88208.1"/>
    </source>
</evidence>
<evidence type="ECO:0000256" key="2">
    <source>
        <dbReference type="ARBA" id="ARBA00022448"/>
    </source>
</evidence>
<gene>
    <name evidence="9" type="ORF">GB882_05960</name>
</gene>
<dbReference type="CDD" id="cd17321">
    <property type="entry name" value="MFS_MMR_MDR_like"/>
    <property type="match status" value="1"/>
</dbReference>
<feature type="transmembrane region" description="Helical" evidence="7">
    <location>
        <begin position="308"/>
        <end position="327"/>
    </location>
</feature>
<feature type="transmembrane region" description="Helical" evidence="7">
    <location>
        <begin position="333"/>
        <end position="353"/>
    </location>
</feature>
<organism evidence="9 10">
    <name type="scientific">Georgenia ruanii</name>
    <dbReference type="NCBI Taxonomy" id="348442"/>
    <lineage>
        <taxon>Bacteria</taxon>
        <taxon>Bacillati</taxon>
        <taxon>Actinomycetota</taxon>
        <taxon>Actinomycetes</taxon>
        <taxon>Micrococcales</taxon>
        <taxon>Bogoriellaceae</taxon>
        <taxon>Georgenia</taxon>
    </lineage>
</organism>
<dbReference type="AlphaFoldDB" id="A0A7J9UUC0"/>
<feature type="domain" description="Major facilitator superfamily (MFS) profile" evidence="8">
    <location>
        <begin position="1"/>
        <end position="446"/>
    </location>
</feature>
<dbReference type="InterPro" id="IPR020846">
    <property type="entry name" value="MFS_dom"/>
</dbReference>
<dbReference type="Gene3D" id="1.20.1720.10">
    <property type="entry name" value="Multidrug resistance protein D"/>
    <property type="match status" value="1"/>
</dbReference>
<feature type="transmembrane region" description="Helical" evidence="7">
    <location>
        <begin position="381"/>
        <end position="403"/>
    </location>
</feature>
<keyword evidence="4 7" id="KW-0812">Transmembrane</keyword>
<evidence type="ECO:0000259" key="8">
    <source>
        <dbReference type="PROSITE" id="PS50850"/>
    </source>
</evidence>
<feature type="non-terminal residue" evidence="9">
    <location>
        <position position="1"/>
    </location>
</feature>
<dbReference type="EMBL" id="WHPD01001304">
    <property type="protein sequence ID" value="MPV88208.1"/>
    <property type="molecule type" value="Genomic_DNA"/>
</dbReference>
<feature type="transmembrane region" description="Helical" evidence="7">
    <location>
        <begin position="29"/>
        <end position="49"/>
    </location>
</feature>
<evidence type="ECO:0000256" key="1">
    <source>
        <dbReference type="ARBA" id="ARBA00004651"/>
    </source>
</evidence>
<dbReference type="PANTHER" id="PTHR42718:SF46">
    <property type="entry name" value="BLR6921 PROTEIN"/>
    <property type="match status" value="1"/>
</dbReference>
<evidence type="ECO:0000256" key="3">
    <source>
        <dbReference type="ARBA" id="ARBA00022475"/>
    </source>
</evidence>
<feature type="transmembrane region" description="Helical" evidence="7">
    <location>
        <begin position="86"/>
        <end position="104"/>
    </location>
</feature>
<feature type="transmembrane region" description="Helical" evidence="7">
    <location>
        <begin position="56"/>
        <end position="80"/>
    </location>
</feature>
<dbReference type="SUPFAM" id="SSF103473">
    <property type="entry name" value="MFS general substrate transporter"/>
    <property type="match status" value="1"/>
</dbReference>
<protein>
    <submittedName>
        <fullName evidence="9">MFS transporter</fullName>
    </submittedName>
</protein>
<evidence type="ECO:0000313" key="10">
    <source>
        <dbReference type="Proteomes" id="UP000429644"/>
    </source>
</evidence>
<feature type="transmembrane region" description="Helical" evidence="7">
    <location>
        <begin position="247"/>
        <end position="270"/>
    </location>
</feature>
<dbReference type="Pfam" id="PF07690">
    <property type="entry name" value="MFS_1"/>
    <property type="match status" value="1"/>
</dbReference>
<name>A0A7J9UUC0_9MICO</name>
<dbReference type="InterPro" id="IPR036259">
    <property type="entry name" value="MFS_trans_sf"/>
</dbReference>
<dbReference type="Gene3D" id="1.20.1250.20">
    <property type="entry name" value="MFS general substrate transporter like domains"/>
    <property type="match status" value="1"/>
</dbReference>
<keyword evidence="3" id="KW-1003">Cell membrane</keyword>
<dbReference type="InterPro" id="IPR011701">
    <property type="entry name" value="MFS"/>
</dbReference>
<reference evidence="9 10" key="1">
    <citation type="submission" date="2019-10" db="EMBL/GenBank/DDBJ databases">
        <title>Georgenia wutianyii sp. nov. and Georgenia yuyongxinii sp. nov. isolated from plateau pika (Ochotona curzoniae) in the Qinghai-Tibet plateau of China.</title>
        <authorList>
            <person name="Tian Z."/>
        </authorList>
    </citation>
    <scope>NUCLEOTIDE SEQUENCE [LARGE SCALE GENOMIC DNA]</scope>
    <source>
        <strain evidence="9 10">JCM 15130</strain>
    </source>
</reference>
<feature type="transmembrane region" description="Helical" evidence="7">
    <location>
        <begin position="423"/>
        <end position="442"/>
    </location>
</feature>
<dbReference type="PROSITE" id="PS50850">
    <property type="entry name" value="MFS"/>
    <property type="match status" value="1"/>
</dbReference>
<feature type="transmembrane region" description="Helical" evidence="7">
    <location>
        <begin position="143"/>
        <end position="166"/>
    </location>
</feature>
<dbReference type="GO" id="GO:0022857">
    <property type="term" value="F:transmembrane transporter activity"/>
    <property type="evidence" value="ECO:0007669"/>
    <property type="project" value="InterPro"/>
</dbReference>
<feature type="transmembrane region" description="Helical" evidence="7">
    <location>
        <begin position="178"/>
        <end position="200"/>
    </location>
</feature>
<evidence type="ECO:0000256" key="5">
    <source>
        <dbReference type="ARBA" id="ARBA00022989"/>
    </source>
</evidence>
<feature type="transmembrane region" description="Helical" evidence="7">
    <location>
        <begin position="282"/>
        <end position="301"/>
    </location>
</feature>
<keyword evidence="5 7" id="KW-1133">Transmembrane helix</keyword>
<comment type="caution">
    <text evidence="9">The sequence shown here is derived from an EMBL/GenBank/DDBJ whole genome shotgun (WGS) entry which is preliminary data.</text>
</comment>
<keyword evidence="2" id="KW-0813">Transport</keyword>
<feature type="transmembrane region" description="Helical" evidence="7">
    <location>
        <begin position="116"/>
        <end position="137"/>
    </location>
</feature>
<feature type="transmembrane region" description="Helical" evidence="7">
    <location>
        <begin position="206"/>
        <end position="226"/>
    </location>
</feature>
<accession>A0A7J9UUC0</accession>
<evidence type="ECO:0000256" key="6">
    <source>
        <dbReference type="ARBA" id="ARBA00023136"/>
    </source>
</evidence>
<evidence type="ECO:0000256" key="7">
    <source>
        <dbReference type="SAM" id="Phobius"/>
    </source>
</evidence>
<keyword evidence="6 7" id="KW-0472">Membrane</keyword>